<reference evidence="1" key="1">
    <citation type="submission" date="2019-11" db="EMBL/GenBank/DDBJ databases">
        <authorList>
            <person name="Falquet L."/>
            <person name="Falquet L."/>
        </authorList>
    </citation>
    <scope>NUCLEOTIDE SEQUENCE</scope>
    <source>
        <strain evidence="1">8756-13</strain>
    </source>
</reference>
<dbReference type="EMBL" id="LR739235">
    <property type="protein sequence ID" value="VZR97593.1"/>
    <property type="molecule type" value="Genomic_DNA"/>
</dbReference>
<organism evidence="1">
    <name type="scientific">Mycoplasma feriruminatoris</name>
    <dbReference type="NCBI Taxonomy" id="1179777"/>
    <lineage>
        <taxon>Bacteria</taxon>
        <taxon>Bacillati</taxon>
        <taxon>Mycoplasmatota</taxon>
        <taxon>Mollicutes</taxon>
        <taxon>Mycoplasmataceae</taxon>
        <taxon>Mycoplasma</taxon>
    </lineage>
</organism>
<accession>A0A654IHE4</accession>
<name>A0A654IHE4_9MOLU</name>
<protein>
    <submittedName>
        <fullName evidence="1">Uncharacterized protein</fullName>
    </submittedName>
</protein>
<gene>
    <name evidence="1" type="ORF">MF5295_00387</name>
</gene>
<proteinExistence type="predicted"/>
<evidence type="ECO:0000313" key="1">
    <source>
        <dbReference type="EMBL" id="VZR97593.1"/>
    </source>
</evidence>
<sequence length="45" mass="5300">MKLIDKIKNFFNNIKSCFTTKPKVIIRDKVKAIETKTNSEENKEN</sequence>
<dbReference type="AlphaFoldDB" id="A0A654IHE4"/>